<organism evidence="7 8">
    <name type="scientific">Eubacterium multiforme</name>
    <dbReference type="NCBI Taxonomy" id="83339"/>
    <lineage>
        <taxon>Bacteria</taxon>
        <taxon>Bacillati</taxon>
        <taxon>Bacillota</taxon>
        <taxon>Clostridia</taxon>
        <taxon>Eubacteriales</taxon>
        <taxon>Eubacteriaceae</taxon>
        <taxon>Eubacterium</taxon>
    </lineage>
</organism>
<evidence type="ECO:0000256" key="2">
    <source>
        <dbReference type="ARBA" id="ARBA00022448"/>
    </source>
</evidence>
<feature type="transmembrane region" description="Helical" evidence="6">
    <location>
        <begin position="192"/>
        <end position="213"/>
    </location>
</feature>
<dbReference type="EMBL" id="JAUSUF010000019">
    <property type="protein sequence ID" value="MDQ0151138.1"/>
    <property type="molecule type" value="Genomic_DNA"/>
</dbReference>
<feature type="transmembrane region" description="Helical" evidence="6">
    <location>
        <begin position="225"/>
        <end position="248"/>
    </location>
</feature>
<keyword evidence="5 6" id="KW-0472">Membrane</keyword>
<evidence type="ECO:0000256" key="4">
    <source>
        <dbReference type="ARBA" id="ARBA00022989"/>
    </source>
</evidence>
<name>A0ABT9UXU5_9FIRM</name>
<feature type="transmembrane region" description="Helical" evidence="6">
    <location>
        <begin position="87"/>
        <end position="108"/>
    </location>
</feature>
<accession>A0ABT9UXU5</accession>
<dbReference type="RefSeq" id="WP_307488127.1">
    <property type="nucleotide sequence ID" value="NZ_JAUSUF010000019.1"/>
</dbReference>
<dbReference type="SUPFAM" id="SSF118215">
    <property type="entry name" value="Proton glutamate symport protein"/>
    <property type="match status" value="1"/>
</dbReference>
<keyword evidence="4 6" id="KW-1133">Transmembrane helix</keyword>
<dbReference type="Proteomes" id="UP001228504">
    <property type="component" value="Unassembled WGS sequence"/>
</dbReference>
<feature type="transmembrane region" description="Helical" evidence="6">
    <location>
        <begin position="356"/>
        <end position="378"/>
    </location>
</feature>
<keyword evidence="2" id="KW-0813">Transport</keyword>
<comment type="caution">
    <text evidence="7">The sequence shown here is derived from an EMBL/GenBank/DDBJ whole genome shotgun (WGS) entry which is preliminary data.</text>
</comment>
<reference evidence="7 8" key="1">
    <citation type="submission" date="2023-07" db="EMBL/GenBank/DDBJ databases">
        <title>Genomic Encyclopedia of Type Strains, Phase IV (KMG-IV): sequencing the most valuable type-strain genomes for metagenomic binning, comparative biology and taxonomic classification.</title>
        <authorList>
            <person name="Goeker M."/>
        </authorList>
    </citation>
    <scope>NUCLEOTIDE SEQUENCE [LARGE SCALE GENOMIC DNA]</scope>
    <source>
        <strain evidence="7 8">DSM 20694</strain>
    </source>
</reference>
<comment type="subcellular location">
    <subcellularLocation>
        <location evidence="1">Membrane</location>
        <topology evidence="1">Multi-pass membrane protein</topology>
    </subcellularLocation>
</comment>
<feature type="transmembrane region" description="Helical" evidence="6">
    <location>
        <begin position="53"/>
        <end position="75"/>
    </location>
</feature>
<evidence type="ECO:0000256" key="5">
    <source>
        <dbReference type="ARBA" id="ARBA00023136"/>
    </source>
</evidence>
<protein>
    <submittedName>
        <fullName evidence="7">Na+/H+-dicarboxylate symporter</fullName>
    </submittedName>
</protein>
<dbReference type="PANTHER" id="PTHR11958:SF63">
    <property type="entry name" value="AMINO ACID TRANSPORTER"/>
    <property type="match status" value="1"/>
</dbReference>
<sequence>MKKKLGLTTKIFIALAIGVLVGFLIKFLPNGFIKDTLLLNGIIKVLGKGFISAIKMLVVPLVFVSITCGVASLSNIKSLGRIGGRTLAFYLSTTAIAISIAIGLALIIKPGIGLDMSGIITKQPEIGQTKPLSDVLLNIIPTNPIKSMVEGEMLQVIFFSVLFGATISILGEKAKPVKNIMISLNEICLKMVNIVMKFAPFGIFALIAETFATTGFDAFGPLVKYMVVILLALLIHAGVVYTALLKGFTGLSVKPFLKRLGDFAAITFSTASSSAALPATMKTMNNLGVHNEVSSFTLPLGATINMDGTAIMQGVATVFIAQIYGVELGLNSILTVILTATLASVGTAAVPGVGLIMLSMVLNSVGLPIEGIGLIMGIDRILDMCRTTVNVIGDCVCTLIVSKKENALDEKMYYSQIEDEESNEEFEEEIEFVQEI</sequence>
<keyword evidence="3 6" id="KW-0812">Transmembrane</keyword>
<feature type="transmembrane region" description="Helical" evidence="6">
    <location>
        <begin position="12"/>
        <end position="33"/>
    </location>
</feature>
<dbReference type="InterPro" id="IPR050746">
    <property type="entry name" value="DAACS"/>
</dbReference>
<evidence type="ECO:0000313" key="8">
    <source>
        <dbReference type="Proteomes" id="UP001228504"/>
    </source>
</evidence>
<dbReference type="Gene3D" id="1.10.3860.10">
    <property type="entry name" value="Sodium:dicarboxylate symporter"/>
    <property type="match status" value="1"/>
</dbReference>
<dbReference type="PANTHER" id="PTHR11958">
    <property type="entry name" value="SODIUM/DICARBOXYLATE SYMPORTER-RELATED"/>
    <property type="match status" value="1"/>
</dbReference>
<evidence type="ECO:0000256" key="1">
    <source>
        <dbReference type="ARBA" id="ARBA00004141"/>
    </source>
</evidence>
<proteinExistence type="predicted"/>
<dbReference type="InterPro" id="IPR001991">
    <property type="entry name" value="Na-dicarboxylate_symporter"/>
</dbReference>
<keyword evidence="8" id="KW-1185">Reference proteome</keyword>
<gene>
    <name evidence="7" type="ORF">J2S18_003115</name>
</gene>
<feature type="transmembrane region" description="Helical" evidence="6">
    <location>
        <begin position="153"/>
        <end position="171"/>
    </location>
</feature>
<dbReference type="PRINTS" id="PR00173">
    <property type="entry name" value="EDTRNSPORT"/>
</dbReference>
<feature type="transmembrane region" description="Helical" evidence="6">
    <location>
        <begin position="328"/>
        <end position="350"/>
    </location>
</feature>
<dbReference type="InterPro" id="IPR036458">
    <property type="entry name" value="Na:dicarbo_symporter_sf"/>
</dbReference>
<evidence type="ECO:0000256" key="3">
    <source>
        <dbReference type="ARBA" id="ARBA00022692"/>
    </source>
</evidence>
<evidence type="ECO:0000313" key="7">
    <source>
        <dbReference type="EMBL" id="MDQ0151138.1"/>
    </source>
</evidence>
<evidence type="ECO:0000256" key="6">
    <source>
        <dbReference type="SAM" id="Phobius"/>
    </source>
</evidence>
<dbReference type="Pfam" id="PF00375">
    <property type="entry name" value="SDF"/>
    <property type="match status" value="1"/>
</dbReference>